<dbReference type="SUPFAM" id="SSF50715">
    <property type="entry name" value="Ribosomal protein L25-like"/>
    <property type="match status" value="1"/>
</dbReference>
<evidence type="ECO:0000256" key="3">
    <source>
        <dbReference type="ARBA" id="ARBA00022980"/>
    </source>
</evidence>
<dbReference type="PANTHER" id="PTHR33284:SF1">
    <property type="entry name" value="RIBOSOMAL PROTEIN L25_GLN-TRNA SYNTHETASE, ANTI-CODON-BINDING DOMAIN-CONTAINING PROTEIN"/>
    <property type="match status" value="1"/>
</dbReference>
<comment type="similarity">
    <text evidence="5">Belongs to the bacterial ribosomal protein bL25 family. CTC subfamily.</text>
</comment>
<accession>A0A1G2HHR9</accession>
<evidence type="ECO:0000256" key="4">
    <source>
        <dbReference type="ARBA" id="ARBA00023274"/>
    </source>
</evidence>
<name>A0A1G2HHR9_9BACT</name>
<dbReference type="GO" id="GO:0022625">
    <property type="term" value="C:cytosolic large ribosomal subunit"/>
    <property type="evidence" value="ECO:0007669"/>
    <property type="project" value="TreeGrafter"/>
</dbReference>
<evidence type="ECO:0000313" key="9">
    <source>
        <dbReference type="EMBL" id="OGZ61939.1"/>
    </source>
</evidence>
<proteinExistence type="inferred from homology"/>
<dbReference type="GO" id="GO:0003735">
    <property type="term" value="F:structural constituent of ribosome"/>
    <property type="evidence" value="ECO:0007669"/>
    <property type="project" value="InterPro"/>
</dbReference>
<dbReference type="AlphaFoldDB" id="A0A1G2HHR9"/>
<protein>
    <recommendedName>
        <fullName evidence="5">Large ribosomal subunit protein bL25</fullName>
    </recommendedName>
    <alternativeName>
        <fullName evidence="5">General stress protein CTC</fullName>
    </alternativeName>
</protein>
<gene>
    <name evidence="5" type="primary">rplY</name>
    <name evidence="5" type="synonym">ctc</name>
    <name evidence="9" type="ORF">A2932_01870</name>
</gene>
<keyword evidence="1 5" id="KW-0699">rRNA-binding</keyword>
<dbReference type="Gene3D" id="2.170.120.20">
    <property type="entry name" value="Ribosomal protein L25, beta domain"/>
    <property type="match status" value="1"/>
</dbReference>
<feature type="compositionally biased region" description="Basic and acidic residues" evidence="6">
    <location>
        <begin position="203"/>
        <end position="226"/>
    </location>
</feature>
<evidence type="ECO:0000256" key="5">
    <source>
        <dbReference type="HAMAP-Rule" id="MF_01334"/>
    </source>
</evidence>
<dbReference type="STRING" id="1802163.A2932_01870"/>
<dbReference type="GO" id="GO:0006412">
    <property type="term" value="P:translation"/>
    <property type="evidence" value="ECO:0007669"/>
    <property type="project" value="UniProtKB-UniRule"/>
</dbReference>
<dbReference type="InterPro" id="IPR029751">
    <property type="entry name" value="Ribosomal_L25_dom"/>
</dbReference>
<dbReference type="InterPro" id="IPR011035">
    <property type="entry name" value="Ribosomal_bL25/Gln-tRNA_synth"/>
</dbReference>
<evidence type="ECO:0000313" key="10">
    <source>
        <dbReference type="Proteomes" id="UP000179153"/>
    </source>
</evidence>
<organism evidence="9 10">
    <name type="scientific">Candidatus Spechtbacteria bacterium RIFCSPLOWO2_01_FULL_46_10</name>
    <dbReference type="NCBI Taxonomy" id="1802163"/>
    <lineage>
        <taxon>Bacteria</taxon>
        <taxon>Candidatus Spechtiibacteriota</taxon>
    </lineage>
</organism>
<keyword evidence="3 5" id="KW-0689">Ribosomal protein</keyword>
<keyword evidence="4 5" id="KW-0687">Ribonucleoprotein</keyword>
<dbReference type="Pfam" id="PF14693">
    <property type="entry name" value="Ribosomal_TL5_C"/>
    <property type="match status" value="1"/>
</dbReference>
<evidence type="ECO:0000256" key="2">
    <source>
        <dbReference type="ARBA" id="ARBA00022884"/>
    </source>
</evidence>
<comment type="subunit">
    <text evidence="5">Part of the 50S ribosomal subunit; part of the 5S rRNA/L5/L18/L25 subcomplex. Contacts the 5S rRNA. Binds to the 5S rRNA independently of L5 and L18.</text>
</comment>
<comment type="caution">
    <text evidence="9">The sequence shown here is derived from an EMBL/GenBank/DDBJ whole genome shotgun (WGS) entry which is preliminary data.</text>
</comment>
<dbReference type="Pfam" id="PF01386">
    <property type="entry name" value="Ribosomal_L25p"/>
    <property type="match status" value="1"/>
</dbReference>
<evidence type="ECO:0000256" key="1">
    <source>
        <dbReference type="ARBA" id="ARBA00022730"/>
    </source>
</evidence>
<dbReference type="PANTHER" id="PTHR33284">
    <property type="entry name" value="RIBOSOMAL PROTEIN L25/GLN-TRNA SYNTHETASE, ANTI-CODON-BINDING DOMAIN-CONTAINING PROTEIN"/>
    <property type="match status" value="1"/>
</dbReference>
<comment type="function">
    <text evidence="5">This is one of the proteins that binds to the 5S RNA in the ribosome where it forms part of the central protuberance.</text>
</comment>
<feature type="domain" description="Large ribosomal subunit protein bL25 L25" evidence="7">
    <location>
        <begin position="4"/>
        <end position="94"/>
    </location>
</feature>
<evidence type="ECO:0000259" key="7">
    <source>
        <dbReference type="Pfam" id="PF01386"/>
    </source>
</evidence>
<dbReference type="InterPro" id="IPR020930">
    <property type="entry name" value="Ribosomal_uL5_bac-type"/>
</dbReference>
<keyword evidence="2 5" id="KW-0694">RNA-binding</keyword>
<dbReference type="Gene3D" id="2.40.240.10">
    <property type="entry name" value="Ribosomal Protein L25, Chain P"/>
    <property type="match status" value="1"/>
</dbReference>
<sequence length="226" mass="25484">MLHLKVKQRDKAQKAKKLMKEGKLPGVVYGPKTKPISVEIDYKNFVKLYATAGGTTLINLDDEGKEEDKKEENVVLIRETQRNPVTKNFIHVDFYQLPLDKPIEITVSIEGEGESPAAKTGGVLVHNLREVDIRALPKNLIRELIVDLTKLENIGDTVTIADLPKQEGVEILAENDMVVFTIEEPREEEPEEELIAVEGEQIEAIKTEGEEKREEAEEEAMAEKEE</sequence>
<dbReference type="HAMAP" id="MF_01334">
    <property type="entry name" value="Ribosomal_bL25_CTC"/>
    <property type="match status" value="1"/>
</dbReference>
<dbReference type="CDD" id="cd00495">
    <property type="entry name" value="Ribosomal_L25_TL5_CTC"/>
    <property type="match status" value="1"/>
</dbReference>
<evidence type="ECO:0000259" key="8">
    <source>
        <dbReference type="Pfam" id="PF14693"/>
    </source>
</evidence>
<dbReference type="GO" id="GO:0008097">
    <property type="term" value="F:5S rRNA binding"/>
    <property type="evidence" value="ECO:0007669"/>
    <property type="project" value="InterPro"/>
</dbReference>
<reference evidence="9 10" key="1">
    <citation type="journal article" date="2016" name="Nat. Commun.">
        <title>Thousands of microbial genomes shed light on interconnected biogeochemical processes in an aquifer system.</title>
        <authorList>
            <person name="Anantharaman K."/>
            <person name="Brown C.T."/>
            <person name="Hug L.A."/>
            <person name="Sharon I."/>
            <person name="Castelle C.J."/>
            <person name="Probst A.J."/>
            <person name="Thomas B.C."/>
            <person name="Singh A."/>
            <person name="Wilkins M.J."/>
            <person name="Karaoz U."/>
            <person name="Brodie E.L."/>
            <person name="Williams K.H."/>
            <person name="Hubbard S.S."/>
            <person name="Banfield J.F."/>
        </authorList>
    </citation>
    <scope>NUCLEOTIDE SEQUENCE [LARGE SCALE GENOMIC DNA]</scope>
</reference>
<dbReference type="NCBIfam" id="TIGR00731">
    <property type="entry name" value="bL25_bact_ctc"/>
    <property type="match status" value="1"/>
</dbReference>
<evidence type="ECO:0000256" key="6">
    <source>
        <dbReference type="SAM" id="MobiDB-lite"/>
    </source>
</evidence>
<feature type="region of interest" description="Disordered" evidence="6">
    <location>
        <begin position="202"/>
        <end position="226"/>
    </location>
</feature>
<dbReference type="Proteomes" id="UP000179153">
    <property type="component" value="Unassembled WGS sequence"/>
</dbReference>
<dbReference type="EMBL" id="MHOI01000006">
    <property type="protein sequence ID" value="OGZ61939.1"/>
    <property type="molecule type" value="Genomic_DNA"/>
</dbReference>
<feature type="domain" description="Large ribosomal subunit protein bL25 beta" evidence="8">
    <location>
        <begin position="103"/>
        <end position="186"/>
    </location>
</feature>
<dbReference type="InterPro" id="IPR001021">
    <property type="entry name" value="Ribosomal_bL25_long"/>
</dbReference>
<dbReference type="InterPro" id="IPR020057">
    <property type="entry name" value="Ribosomal_bL25_b-dom"/>
</dbReference>
<dbReference type="InterPro" id="IPR020056">
    <property type="entry name" value="Rbsml_bL25/Gln-tRNA_synth_N"/>
</dbReference>
<dbReference type="InterPro" id="IPR037121">
    <property type="entry name" value="Ribosomal_bL25_C"/>
</dbReference>